<protein>
    <recommendedName>
        <fullName evidence="4">2-phosphoxylose phosphatase 1</fullName>
    </recommendedName>
    <alternativeName>
        <fullName evidence="5">Acid phosphatase-like protein 2</fullName>
    </alternativeName>
</protein>
<dbReference type="PANTHER" id="PTHR11567:SF110">
    <property type="entry name" value="2-PHOSPHOXYLOSE PHOSPHATASE 1"/>
    <property type="match status" value="1"/>
</dbReference>
<dbReference type="InterPro" id="IPR029033">
    <property type="entry name" value="His_PPase_superfam"/>
</dbReference>
<dbReference type="Proteomes" id="UP001162164">
    <property type="component" value="Unassembled WGS sequence"/>
</dbReference>
<evidence type="ECO:0000256" key="3">
    <source>
        <dbReference type="ARBA" id="ARBA00036311"/>
    </source>
</evidence>
<evidence type="ECO:0000313" key="6">
    <source>
        <dbReference type="EMBL" id="KAJ8983640.1"/>
    </source>
</evidence>
<dbReference type="PANTHER" id="PTHR11567">
    <property type="entry name" value="ACID PHOSPHATASE-RELATED"/>
    <property type="match status" value="1"/>
</dbReference>
<comment type="caution">
    <text evidence="6">The sequence shown here is derived from an EMBL/GenBank/DDBJ whole genome shotgun (WGS) entry which is preliminary data.</text>
</comment>
<evidence type="ECO:0000313" key="7">
    <source>
        <dbReference type="Proteomes" id="UP001162164"/>
    </source>
</evidence>
<proteinExistence type="inferred from homology"/>
<gene>
    <name evidence="6" type="ORF">NQ317_019559</name>
</gene>
<dbReference type="InterPro" id="IPR050645">
    <property type="entry name" value="Histidine_acid_phosphatase"/>
</dbReference>
<organism evidence="6 7">
    <name type="scientific">Molorchus minor</name>
    <dbReference type="NCBI Taxonomy" id="1323400"/>
    <lineage>
        <taxon>Eukaryota</taxon>
        <taxon>Metazoa</taxon>
        <taxon>Ecdysozoa</taxon>
        <taxon>Arthropoda</taxon>
        <taxon>Hexapoda</taxon>
        <taxon>Insecta</taxon>
        <taxon>Pterygota</taxon>
        <taxon>Neoptera</taxon>
        <taxon>Endopterygota</taxon>
        <taxon>Coleoptera</taxon>
        <taxon>Polyphaga</taxon>
        <taxon>Cucujiformia</taxon>
        <taxon>Chrysomeloidea</taxon>
        <taxon>Cerambycidae</taxon>
        <taxon>Lamiinae</taxon>
        <taxon>Monochamini</taxon>
        <taxon>Molorchus</taxon>
    </lineage>
</organism>
<evidence type="ECO:0000256" key="4">
    <source>
        <dbReference type="ARBA" id="ARBA00040357"/>
    </source>
</evidence>
<sequence>MQGITQLLKLGHILKQSYFNIWPKLKNLSPTDIIMLSTRYRRTFQSALAFLFGIIPHDTLSKINIYESQSMSFCFKDCGCPVTEKLTKYVRKNITHQLRSHPAVASLAATTGRSLFSPSAEQGSFGSDPHAVRDALLSFVCHRSGLPCEMPSNCIRRQNVAGIFAYTDWVNYQKWKNPFWKRYCLLKSYGLIRHIVQQMLYMVSNNGPYLVLYSGHDHTLEQLAVALGLQNDPFLLRYASRIIFEVYEDDKESNVEEKIHFRLLTNGKDVTKQISFCKNLITVGSKINLCKIKDIVRFLHDDYFSSLNVSNYKDACFNRNE</sequence>
<dbReference type="InterPro" id="IPR000560">
    <property type="entry name" value="His_Pase_clade-2"/>
</dbReference>
<reference evidence="6" key="1">
    <citation type="journal article" date="2023" name="Insect Mol. Biol.">
        <title>Genome sequencing provides insights into the evolution of gene families encoding plant cell wall-degrading enzymes in longhorned beetles.</title>
        <authorList>
            <person name="Shin N.R."/>
            <person name="Okamura Y."/>
            <person name="Kirsch R."/>
            <person name="Pauchet Y."/>
        </authorList>
    </citation>
    <scope>NUCLEOTIDE SEQUENCE</scope>
    <source>
        <strain evidence="6">MMC_N1</strain>
    </source>
</reference>
<dbReference type="EMBL" id="JAPWTJ010000067">
    <property type="protein sequence ID" value="KAJ8983640.1"/>
    <property type="molecule type" value="Genomic_DNA"/>
</dbReference>
<dbReference type="Pfam" id="PF00328">
    <property type="entry name" value="His_Phos_2"/>
    <property type="match status" value="2"/>
</dbReference>
<comment type="similarity">
    <text evidence="1">Belongs to the histidine acid phosphatase family.</text>
</comment>
<dbReference type="Gene3D" id="3.40.50.1240">
    <property type="entry name" value="Phosphoglycerate mutase-like"/>
    <property type="match status" value="1"/>
</dbReference>
<accession>A0ABQ9K036</accession>
<comment type="catalytic activity">
    <reaction evidence="3">
        <text>3-O-[beta-D-GlcA-(1-&gt;3)-beta-D-Gal-(1-&gt;3)-beta-D-Gal-(1-&gt;4)-beta-D-2-O-P-Xyl]-L-seryl-[protein] + H2O = 3-O-(beta-D-GlcA-(1-&gt;3)-beta-D-Gal-(1-&gt;3)-beta-D-Gal-(1-&gt;4)-beta-D-Xyl)-L-seryl-[protein] + phosphate</text>
        <dbReference type="Rhea" id="RHEA:56512"/>
        <dbReference type="Rhea" id="RHEA-COMP:12573"/>
        <dbReference type="Rhea" id="RHEA-COMP:14559"/>
        <dbReference type="ChEBI" id="CHEBI:15377"/>
        <dbReference type="ChEBI" id="CHEBI:43474"/>
        <dbReference type="ChEBI" id="CHEBI:132093"/>
        <dbReference type="ChEBI" id="CHEBI:140495"/>
    </reaction>
</comment>
<dbReference type="SUPFAM" id="SSF53254">
    <property type="entry name" value="Phosphoglycerate mutase-like"/>
    <property type="match status" value="1"/>
</dbReference>
<keyword evidence="7" id="KW-1185">Reference proteome</keyword>
<keyword evidence="2" id="KW-0378">Hydrolase</keyword>
<evidence type="ECO:0000256" key="1">
    <source>
        <dbReference type="ARBA" id="ARBA00005375"/>
    </source>
</evidence>
<name>A0ABQ9K036_9CUCU</name>
<evidence type="ECO:0000256" key="5">
    <source>
        <dbReference type="ARBA" id="ARBA00041499"/>
    </source>
</evidence>
<evidence type="ECO:0000256" key="2">
    <source>
        <dbReference type="ARBA" id="ARBA00022801"/>
    </source>
</evidence>